<dbReference type="SUPFAM" id="SSF55486">
    <property type="entry name" value="Metalloproteases ('zincins'), catalytic domain"/>
    <property type="match status" value="1"/>
</dbReference>
<dbReference type="Proteomes" id="UP000055019">
    <property type="component" value="Unassembled WGS sequence"/>
</dbReference>
<dbReference type="InterPro" id="IPR006026">
    <property type="entry name" value="Peptidase_Metallo"/>
</dbReference>
<dbReference type="GO" id="GO:0004222">
    <property type="term" value="F:metalloendopeptidase activity"/>
    <property type="evidence" value="ECO:0007669"/>
    <property type="project" value="InterPro"/>
</dbReference>
<dbReference type="PROSITE" id="PS51257">
    <property type="entry name" value="PROKAR_LIPOPROTEIN"/>
    <property type="match status" value="1"/>
</dbReference>
<dbReference type="Gene3D" id="2.130.10.10">
    <property type="entry name" value="YVTN repeat-like/Quinoprotein amine dehydrogenase"/>
    <property type="match status" value="1"/>
</dbReference>
<keyword evidence="1" id="KW-0732">Signal</keyword>
<dbReference type="InterPro" id="IPR024079">
    <property type="entry name" value="MetalloPept_cat_dom_sf"/>
</dbReference>
<sequence>MFSQITRFFICLLAVLFISGCGDGNNLSNPAASAVSKAVVEEAASTPKTTVKGYALSTVIWPQIPIPVCWMLNDDEFGRTSQERGWVRSSVEETWVANSGVEFSGWEKCGDSSASNSIRIALKDDASDGPWSYFGVWAGKYMPGMQLNFTFNYWSPSCNGRREFCIKTIAAHEFGHALGFAHEQNRPDTPNTCEKAPQGGNGDTLIGEWDLASIMNYCNPKWNGDGKLSPTDIEMVQKFYGMPKAKGTLYTVLRQSLPAQIQAFDLSTRTRKATVDLPSGEPTAMFSNSNGNKLFVFLDKGQGTNGDLVTIDTASNSVSRITPMIKVSQAEHYSSPDGSIIYVIDYYRIRVFSAETGALSKTIELPYSGGTKGSNLVAFDDKANVYVEFSQYATNRILLHQINLDQGKVARTWDLGPRIQNISFFAKFILSRDGKKITFESLLDEKDVDRSVVELDIDTNNRKLVSTVPSTIGTNLVPTEDGTVLSFSQTGSNTTVLKLYDPKTGRTLFTDSQAPGSVAPVYHAQSKSVFSWRCTYGGAILQFEPQSDGSYKRLTLDAATLIASPGVCGGPRHAFVIVDRN</sequence>
<protein>
    <recommendedName>
        <fullName evidence="2">Peptidase metallopeptidase domain-containing protein</fullName>
    </recommendedName>
</protein>
<evidence type="ECO:0000256" key="1">
    <source>
        <dbReference type="SAM" id="SignalP"/>
    </source>
</evidence>
<dbReference type="AlphaFoldDB" id="A0A158JGS8"/>
<dbReference type="EMBL" id="FCOM02000015">
    <property type="protein sequence ID" value="SAL67611.1"/>
    <property type="molecule type" value="Genomic_DNA"/>
</dbReference>
<dbReference type="InterPro" id="IPR001506">
    <property type="entry name" value="Peptidase_M12A"/>
</dbReference>
<dbReference type="Pfam" id="PF01400">
    <property type="entry name" value="Astacin"/>
    <property type="match status" value="1"/>
</dbReference>
<evidence type="ECO:0000313" key="3">
    <source>
        <dbReference type="EMBL" id="SAL67611.1"/>
    </source>
</evidence>
<reference evidence="3" key="1">
    <citation type="submission" date="2016-01" db="EMBL/GenBank/DDBJ databases">
        <authorList>
            <person name="Peeters C."/>
        </authorList>
    </citation>
    <scope>NUCLEOTIDE SEQUENCE [LARGE SCALE GENOMIC DNA]</scope>
    <source>
        <strain evidence="3">LMG 29317</strain>
    </source>
</reference>
<comment type="caution">
    <text evidence="3">The sequence shown here is derived from an EMBL/GenBank/DDBJ whole genome shotgun (WGS) entry which is preliminary data.</text>
</comment>
<gene>
    <name evidence="3" type="ORF">AWB74_03828</name>
</gene>
<feature type="chain" id="PRO_5007627407" description="Peptidase metallopeptidase domain-containing protein" evidence="1">
    <location>
        <begin position="25"/>
        <end position="581"/>
    </location>
</feature>
<dbReference type="InterPro" id="IPR011048">
    <property type="entry name" value="Haem_d1_sf"/>
</dbReference>
<dbReference type="InterPro" id="IPR015943">
    <property type="entry name" value="WD40/YVTN_repeat-like_dom_sf"/>
</dbReference>
<dbReference type="GO" id="GO:0006508">
    <property type="term" value="P:proteolysis"/>
    <property type="evidence" value="ECO:0007669"/>
    <property type="project" value="InterPro"/>
</dbReference>
<keyword evidence="4" id="KW-1185">Reference proteome</keyword>
<accession>A0A158JGS8</accession>
<evidence type="ECO:0000259" key="2">
    <source>
        <dbReference type="SMART" id="SM00235"/>
    </source>
</evidence>
<dbReference type="Gene3D" id="3.40.390.10">
    <property type="entry name" value="Collagenase (Catalytic Domain)"/>
    <property type="match status" value="1"/>
</dbReference>
<organism evidence="3 4">
    <name type="scientific">Caballeronia arvi</name>
    <dbReference type="NCBI Taxonomy" id="1777135"/>
    <lineage>
        <taxon>Bacteria</taxon>
        <taxon>Pseudomonadati</taxon>
        <taxon>Pseudomonadota</taxon>
        <taxon>Betaproteobacteria</taxon>
        <taxon>Burkholderiales</taxon>
        <taxon>Burkholderiaceae</taxon>
        <taxon>Caballeronia</taxon>
    </lineage>
</organism>
<dbReference type="SMART" id="SM00235">
    <property type="entry name" value="ZnMc"/>
    <property type="match status" value="1"/>
</dbReference>
<dbReference type="GO" id="GO:0008270">
    <property type="term" value="F:zinc ion binding"/>
    <property type="evidence" value="ECO:0007669"/>
    <property type="project" value="InterPro"/>
</dbReference>
<feature type="domain" description="Peptidase metallopeptidase" evidence="2">
    <location>
        <begin position="57"/>
        <end position="213"/>
    </location>
</feature>
<proteinExistence type="predicted"/>
<name>A0A158JGS8_9BURK</name>
<evidence type="ECO:0000313" key="4">
    <source>
        <dbReference type="Proteomes" id="UP000055019"/>
    </source>
</evidence>
<dbReference type="SUPFAM" id="SSF51004">
    <property type="entry name" value="C-terminal (heme d1) domain of cytochrome cd1-nitrite reductase"/>
    <property type="match status" value="1"/>
</dbReference>
<feature type="signal peptide" evidence="1">
    <location>
        <begin position="1"/>
        <end position="24"/>
    </location>
</feature>